<dbReference type="PROSITE" id="PS51257">
    <property type="entry name" value="PROKAR_LIPOPROTEIN"/>
    <property type="match status" value="1"/>
</dbReference>
<gene>
    <name evidence="1" type="ORF">BC748_1684</name>
</gene>
<dbReference type="AlphaFoldDB" id="A0A4R6QC49"/>
<evidence type="ECO:0008006" key="3">
    <source>
        <dbReference type="Google" id="ProtNLM"/>
    </source>
</evidence>
<comment type="caution">
    <text evidence="1">The sequence shown here is derived from an EMBL/GenBank/DDBJ whole genome shotgun (WGS) entry which is preliminary data.</text>
</comment>
<reference evidence="1 2" key="1">
    <citation type="submission" date="2019-03" db="EMBL/GenBank/DDBJ databases">
        <title>Genomic Encyclopedia of Archaeal and Bacterial Type Strains, Phase II (KMG-II): from individual species to whole genera.</title>
        <authorList>
            <person name="Goeker M."/>
        </authorList>
    </citation>
    <scope>NUCLEOTIDE SEQUENCE [LARGE SCALE GENOMIC DNA]</scope>
    <source>
        <strain evidence="1 2">DSM 25687</strain>
    </source>
</reference>
<accession>A0A4R6QC49</accession>
<dbReference type="EMBL" id="SNXR01000013">
    <property type="protein sequence ID" value="TDP59433.1"/>
    <property type="molecule type" value="Genomic_DNA"/>
</dbReference>
<dbReference type="Proteomes" id="UP000295260">
    <property type="component" value="Unassembled WGS sequence"/>
</dbReference>
<keyword evidence="2" id="KW-1185">Reference proteome</keyword>
<name>A0A4R6QC49_9FLAO</name>
<evidence type="ECO:0000313" key="1">
    <source>
        <dbReference type="EMBL" id="TDP59433.1"/>
    </source>
</evidence>
<evidence type="ECO:0000313" key="2">
    <source>
        <dbReference type="Proteomes" id="UP000295260"/>
    </source>
</evidence>
<protein>
    <recommendedName>
        <fullName evidence="3">Cytochrome c domain-containing protein</fullName>
    </recommendedName>
</protein>
<sequence>MKNKTLLQSVFVSMVLLSCTNDSTSDLIENDIQQISYTNTVKSIIDNNCVVCHAATPINGAPMSLTTYDDVKNAILTQDLLDRISLPQGEAGMMPSGGTRLPQPIIDQINTWASQGFNE</sequence>
<dbReference type="RefSeq" id="WP_246014021.1">
    <property type="nucleotide sequence ID" value="NZ_SNXR01000013.1"/>
</dbReference>
<organism evidence="1 2">
    <name type="scientific">Flavobacterium dankookense</name>
    <dbReference type="NCBI Taxonomy" id="706186"/>
    <lineage>
        <taxon>Bacteria</taxon>
        <taxon>Pseudomonadati</taxon>
        <taxon>Bacteroidota</taxon>
        <taxon>Flavobacteriia</taxon>
        <taxon>Flavobacteriales</taxon>
        <taxon>Flavobacteriaceae</taxon>
        <taxon>Flavobacterium</taxon>
    </lineage>
</organism>
<proteinExistence type="predicted"/>